<dbReference type="AlphaFoldDB" id="A0A433XP96"/>
<accession>A0A433XP96</accession>
<dbReference type="SUPFAM" id="SSF46785">
    <property type="entry name" value="Winged helix' DNA-binding domain"/>
    <property type="match status" value="1"/>
</dbReference>
<dbReference type="Pfam" id="PF12840">
    <property type="entry name" value="HTH_20"/>
    <property type="match status" value="1"/>
</dbReference>
<protein>
    <submittedName>
        <fullName evidence="2">ArsR family transcriptional regulator</fullName>
    </submittedName>
</protein>
<dbReference type="Gene3D" id="1.10.10.10">
    <property type="entry name" value="Winged helix-like DNA-binding domain superfamily/Winged helix DNA-binding domain"/>
    <property type="match status" value="1"/>
</dbReference>
<dbReference type="GO" id="GO:0003677">
    <property type="term" value="F:DNA binding"/>
    <property type="evidence" value="ECO:0007669"/>
    <property type="project" value="UniProtKB-KW"/>
</dbReference>
<comment type="caution">
    <text evidence="2">The sequence shown here is derived from an EMBL/GenBank/DDBJ whole genome shotgun (WGS) entry which is preliminary data.</text>
</comment>
<evidence type="ECO:0000313" key="2">
    <source>
        <dbReference type="EMBL" id="RUT35921.1"/>
    </source>
</evidence>
<proteinExistence type="predicted"/>
<dbReference type="CDD" id="cd00090">
    <property type="entry name" value="HTH_ARSR"/>
    <property type="match status" value="1"/>
</dbReference>
<reference evidence="2 3" key="1">
    <citation type="submission" date="2018-12" db="EMBL/GenBank/DDBJ databases">
        <authorList>
            <person name="Sun L."/>
            <person name="Chen Z."/>
        </authorList>
    </citation>
    <scope>NUCLEOTIDE SEQUENCE [LARGE SCALE GENOMIC DNA]</scope>
    <source>
        <strain evidence="2 3">3-5-3</strain>
    </source>
</reference>
<evidence type="ECO:0000313" key="3">
    <source>
        <dbReference type="Proteomes" id="UP000272464"/>
    </source>
</evidence>
<keyword evidence="1" id="KW-0238">DNA-binding</keyword>
<sequence>MAYTVKVDVSPVYELLGSFLVHIVRKWTNNIDMGPEWSDTINSRLNETTRAAFAEAASWPFEDYDVLYAWAVERGEHHQIEDYLNFLQNASSEVLCDRVSPYIPEMTAEKALVIRDNYVPLLQIWYDVYFKEIESLYVPLLEEDAAEKLALLDKMDPESLIDYASGGLIVSDELPIEQVILLPIIHLRPINTYCFYNNMLLIQYPVDLPLEDENEAPNYLLRLTRALAAPERLRMLRYVANEPKSLPEMQQFLNESEETLMYHLRLLRVAGLLRVHLGTHDQEKFCFRPDGISELQIFLETYIQI</sequence>
<organism evidence="2 3">
    <name type="scientific">Paenibacillus zeisoli</name>
    <dbReference type="NCBI Taxonomy" id="2496267"/>
    <lineage>
        <taxon>Bacteria</taxon>
        <taxon>Bacillati</taxon>
        <taxon>Bacillota</taxon>
        <taxon>Bacilli</taxon>
        <taxon>Bacillales</taxon>
        <taxon>Paenibacillaceae</taxon>
        <taxon>Paenibacillus</taxon>
    </lineage>
</organism>
<dbReference type="InterPro" id="IPR011991">
    <property type="entry name" value="ArsR-like_HTH"/>
</dbReference>
<keyword evidence="3" id="KW-1185">Reference proteome</keyword>
<dbReference type="RefSeq" id="WP_127197618.1">
    <property type="nucleotide sequence ID" value="NZ_RZNX01000001.1"/>
</dbReference>
<dbReference type="OrthoDB" id="2646147at2"/>
<dbReference type="Proteomes" id="UP000272464">
    <property type="component" value="Unassembled WGS sequence"/>
</dbReference>
<dbReference type="InterPro" id="IPR036390">
    <property type="entry name" value="WH_DNA-bd_sf"/>
</dbReference>
<gene>
    <name evidence="2" type="ORF">EJP77_02665</name>
</gene>
<name>A0A433XP96_9BACL</name>
<dbReference type="InterPro" id="IPR036388">
    <property type="entry name" value="WH-like_DNA-bd_sf"/>
</dbReference>
<dbReference type="EMBL" id="RZNX01000001">
    <property type="protein sequence ID" value="RUT35921.1"/>
    <property type="molecule type" value="Genomic_DNA"/>
</dbReference>
<evidence type="ECO:0000256" key="1">
    <source>
        <dbReference type="ARBA" id="ARBA00023125"/>
    </source>
</evidence>